<accession>A0A392ULE1</accession>
<dbReference type="AlphaFoldDB" id="A0A392ULE1"/>
<evidence type="ECO:0000313" key="1">
    <source>
        <dbReference type="EMBL" id="MCI72555.1"/>
    </source>
</evidence>
<evidence type="ECO:0000313" key="2">
    <source>
        <dbReference type="Proteomes" id="UP000265520"/>
    </source>
</evidence>
<comment type="caution">
    <text evidence="1">The sequence shown here is derived from an EMBL/GenBank/DDBJ whole genome shotgun (WGS) entry which is preliminary data.</text>
</comment>
<feature type="non-terminal residue" evidence="1">
    <location>
        <position position="62"/>
    </location>
</feature>
<organism evidence="1 2">
    <name type="scientific">Trifolium medium</name>
    <dbReference type="NCBI Taxonomy" id="97028"/>
    <lineage>
        <taxon>Eukaryota</taxon>
        <taxon>Viridiplantae</taxon>
        <taxon>Streptophyta</taxon>
        <taxon>Embryophyta</taxon>
        <taxon>Tracheophyta</taxon>
        <taxon>Spermatophyta</taxon>
        <taxon>Magnoliopsida</taxon>
        <taxon>eudicotyledons</taxon>
        <taxon>Gunneridae</taxon>
        <taxon>Pentapetalae</taxon>
        <taxon>rosids</taxon>
        <taxon>fabids</taxon>
        <taxon>Fabales</taxon>
        <taxon>Fabaceae</taxon>
        <taxon>Papilionoideae</taxon>
        <taxon>50 kb inversion clade</taxon>
        <taxon>NPAAA clade</taxon>
        <taxon>Hologalegina</taxon>
        <taxon>IRL clade</taxon>
        <taxon>Trifolieae</taxon>
        <taxon>Trifolium</taxon>
    </lineage>
</organism>
<protein>
    <submittedName>
        <fullName evidence="1">CC-NBS-LRR resistance protein</fullName>
    </submittedName>
</protein>
<dbReference type="EMBL" id="LXQA010820265">
    <property type="protein sequence ID" value="MCI72555.1"/>
    <property type="molecule type" value="Genomic_DNA"/>
</dbReference>
<dbReference type="Proteomes" id="UP000265520">
    <property type="component" value="Unassembled WGS sequence"/>
</dbReference>
<reference evidence="1 2" key="1">
    <citation type="journal article" date="2018" name="Front. Plant Sci.">
        <title>Red Clover (Trifolium pratense) and Zigzag Clover (T. medium) - A Picture of Genomic Similarities and Differences.</title>
        <authorList>
            <person name="Dluhosova J."/>
            <person name="Istvanek J."/>
            <person name="Nedelnik J."/>
            <person name="Repkova J."/>
        </authorList>
    </citation>
    <scope>NUCLEOTIDE SEQUENCE [LARGE SCALE GENOMIC DNA]</scope>
    <source>
        <strain evidence="2">cv. 10/8</strain>
        <tissue evidence="1">Leaf</tissue>
    </source>
</reference>
<name>A0A392ULE1_9FABA</name>
<sequence length="62" mass="7191">MKGKWDVQSWKDALRKLQSNHHTDMEAKTYSALELSYDSLESDEVRDVFLLFAAMPSNNDAR</sequence>
<keyword evidence="2" id="KW-1185">Reference proteome</keyword>
<proteinExistence type="predicted"/>